<evidence type="ECO:0000313" key="2">
    <source>
        <dbReference type="EMBL" id="KAK1753614.1"/>
    </source>
</evidence>
<dbReference type="EMBL" id="MU839837">
    <property type="protein sequence ID" value="KAK1753614.1"/>
    <property type="molecule type" value="Genomic_DNA"/>
</dbReference>
<name>A0AAJ0F9X9_9PEZI</name>
<evidence type="ECO:0000313" key="3">
    <source>
        <dbReference type="Proteomes" id="UP001239445"/>
    </source>
</evidence>
<sequence>MQLTSLLVLAGATAGMAMPAINARAAAAPAWTITGFTRTCDKADTVCTVKFGVDTHLAAPVSCSYTVKGAPASQASTDNISCGPYTISSGWSGIFGPGQGFTTWAFVDRAKGLITWPSYADAELVNGVAVSPDKSYPPQSL</sequence>
<reference evidence="2" key="1">
    <citation type="submission" date="2023-06" db="EMBL/GenBank/DDBJ databases">
        <title>Genome-scale phylogeny and comparative genomics of the fungal order Sordariales.</title>
        <authorList>
            <consortium name="Lawrence Berkeley National Laboratory"/>
            <person name="Hensen N."/>
            <person name="Bonometti L."/>
            <person name="Westerberg I."/>
            <person name="Brannstrom I.O."/>
            <person name="Guillou S."/>
            <person name="Cros-Aarteil S."/>
            <person name="Calhoun S."/>
            <person name="Haridas S."/>
            <person name="Kuo A."/>
            <person name="Mondo S."/>
            <person name="Pangilinan J."/>
            <person name="Riley R."/>
            <person name="Labutti K."/>
            <person name="Andreopoulos B."/>
            <person name="Lipzen A."/>
            <person name="Chen C."/>
            <person name="Yanf M."/>
            <person name="Daum C."/>
            <person name="Ng V."/>
            <person name="Clum A."/>
            <person name="Steindorff A."/>
            <person name="Ohm R."/>
            <person name="Martin F."/>
            <person name="Silar P."/>
            <person name="Natvig D."/>
            <person name="Lalanne C."/>
            <person name="Gautier V."/>
            <person name="Ament-Velasquez S.L."/>
            <person name="Kruys A."/>
            <person name="Hutchinson M.I."/>
            <person name="Powell A.J."/>
            <person name="Barry K."/>
            <person name="Miller A.N."/>
            <person name="Grigoriev I.V."/>
            <person name="Debuchy R."/>
            <person name="Gladieux P."/>
            <person name="Thoren M.H."/>
            <person name="Johannesson H."/>
        </authorList>
    </citation>
    <scope>NUCLEOTIDE SEQUENCE</scope>
    <source>
        <strain evidence="2">PSN4</strain>
    </source>
</reference>
<dbReference type="Proteomes" id="UP001239445">
    <property type="component" value="Unassembled WGS sequence"/>
</dbReference>
<evidence type="ECO:0000256" key="1">
    <source>
        <dbReference type="SAM" id="SignalP"/>
    </source>
</evidence>
<feature type="signal peptide" evidence="1">
    <location>
        <begin position="1"/>
        <end position="17"/>
    </location>
</feature>
<accession>A0AAJ0F9X9</accession>
<feature type="chain" id="PRO_5042583084" evidence="1">
    <location>
        <begin position="18"/>
        <end position="141"/>
    </location>
</feature>
<protein>
    <submittedName>
        <fullName evidence="2">Uncharacterized protein</fullName>
    </submittedName>
</protein>
<comment type="caution">
    <text evidence="2">The sequence shown here is derived from an EMBL/GenBank/DDBJ whole genome shotgun (WGS) entry which is preliminary data.</text>
</comment>
<organism evidence="2 3">
    <name type="scientific">Echria macrotheca</name>
    <dbReference type="NCBI Taxonomy" id="438768"/>
    <lineage>
        <taxon>Eukaryota</taxon>
        <taxon>Fungi</taxon>
        <taxon>Dikarya</taxon>
        <taxon>Ascomycota</taxon>
        <taxon>Pezizomycotina</taxon>
        <taxon>Sordariomycetes</taxon>
        <taxon>Sordariomycetidae</taxon>
        <taxon>Sordariales</taxon>
        <taxon>Schizotheciaceae</taxon>
        <taxon>Echria</taxon>
    </lineage>
</organism>
<dbReference type="AlphaFoldDB" id="A0AAJ0F9X9"/>
<keyword evidence="3" id="KW-1185">Reference proteome</keyword>
<keyword evidence="1" id="KW-0732">Signal</keyword>
<proteinExistence type="predicted"/>
<gene>
    <name evidence="2" type="ORF">QBC47DRAFT_362496</name>
</gene>